<reference evidence="4" key="1">
    <citation type="journal article" date="2011" name="Genome Res.">
        <title>Phylogeny-wide analysis of social amoeba genomes highlights ancient origins for complex intercellular communication.</title>
        <authorList>
            <person name="Heidel A.J."/>
            <person name="Lawal H.M."/>
            <person name="Felder M."/>
            <person name="Schilde C."/>
            <person name="Helps N.R."/>
            <person name="Tunggal B."/>
            <person name="Rivero F."/>
            <person name="John U."/>
            <person name="Schleicher M."/>
            <person name="Eichinger L."/>
            <person name="Platzer M."/>
            <person name="Noegel A.A."/>
            <person name="Schaap P."/>
            <person name="Gloeckner G."/>
        </authorList>
    </citation>
    <scope>NUCLEOTIDE SEQUENCE [LARGE SCALE GENOMIC DNA]</scope>
    <source>
        <strain evidence="4">SH3</strain>
    </source>
</reference>
<dbReference type="Gene3D" id="3.90.180.10">
    <property type="entry name" value="Medium-chain alcohol dehydrogenases, catalytic domain"/>
    <property type="match status" value="1"/>
</dbReference>
<keyword evidence="4" id="KW-1185">Reference proteome</keyword>
<keyword evidence="1" id="KW-0560">Oxidoreductase</keyword>
<dbReference type="PANTHER" id="PTHR43205">
    <property type="entry name" value="PROSTAGLANDIN REDUCTASE"/>
    <property type="match status" value="1"/>
</dbReference>
<dbReference type="OrthoDB" id="809632at2759"/>
<dbReference type="Pfam" id="PF16884">
    <property type="entry name" value="ADH_N_2"/>
    <property type="match status" value="1"/>
</dbReference>
<dbReference type="CDD" id="cd05288">
    <property type="entry name" value="PGDH"/>
    <property type="match status" value="1"/>
</dbReference>
<dbReference type="SUPFAM" id="SSF50129">
    <property type="entry name" value="GroES-like"/>
    <property type="match status" value="1"/>
</dbReference>
<evidence type="ECO:0000313" key="4">
    <source>
        <dbReference type="Proteomes" id="UP000007797"/>
    </source>
</evidence>
<dbReference type="InterPro" id="IPR013149">
    <property type="entry name" value="ADH-like_C"/>
</dbReference>
<protein>
    <submittedName>
        <fullName evidence="3">Zinc-containing alcohol dehydrogenase</fullName>
    </submittedName>
</protein>
<evidence type="ECO:0000313" key="3">
    <source>
        <dbReference type="EMBL" id="EGG18597.1"/>
    </source>
</evidence>
<dbReference type="GO" id="GO:0016628">
    <property type="term" value="F:oxidoreductase activity, acting on the CH-CH group of donors, NAD or NADP as acceptor"/>
    <property type="evidence" value="ECO:0007669"/>
    <property type="project" value="InterPro"/>
</dbReference>
<dbReference type="OMA" id="EEKCRYA"/>
<feature type="domain" description="Enoyl reductase (ER)" evidence="2">
    <location>
        <begin position="17"/>
        <end position="328"/>
    </location>
</feature>
<dbReference type="EMBL" id="GL883018">
    <property type="protein sequence ID" value="EGG18597.1"/>
    <property type="molecule type" value="Genomic_DNA"/>
</dbReference>
<dbReference type="FunFam" id="3.40.50.720:FF:000121">
    <property type="entry name" value="Prostaglandin reductase 2"/>
    <property type="match status" value="1"/>
</dbReference>
<dbReference type="KEGG" id="dfa:DFA_04091"/>
<dbReference type="Proteomes" id="UP000007797">
    <property type="component" value="Unassembled WGS sequence"/>
</dbReference>
<dbReference type="InterPro" id="IPR036291">
    <property type="entry name" value="NAD(P)-bd_dom_sf"/>
</dbReference>
<dbReference type="RefSeq" id="XP_004366501.1">
    <property type="nucleotide sequence ID" value="XM_004366444.1"/>
</dbReference>
<dbReference type="Gene3D" id="3.40.50.720">
    <property type="entry name" value="NAD(P)-binding Rossmann-like Domain"/>
    <property type="match status" value="1"/>
</dbReference>
<evidence type="ECO:0000256" key="1">
    <source>
        <dbReference type="ARBA" id="ARBA00023002"/>
    </source>
</evidence>
<dbReference type="InterPro" id="IPR041694">
    <property type="entry name" value="ADH_N_2"/>
</dbReference>
<dbReference type="STRING" id="1054147.F4Q196"/>
<dbReference type="SUPFAM" id="SSF51735">
    <property type="entry name" value="NAD(P)-binding Rossmann-fold domains"/>
    <property type="match status" value="1"/>
</dbReference>
<dbReference type="GeneID" id="14870608"/>
<dbReference type="AlphaFoldDB" id="F4Q196"/>
<name>F4Q196_CACFS</name>
<proteinExistence type="predicted"/>
<accession>F4Q196</accession>
<dbReference type="PANTHER" id="PTHR43205:SF7">
    <property type="entry name" value="PROSTAGLANDIN REDUCTASE 1"/>
    <property type="match status" value="1"/>
</dbReference>
<evidence type="ECO:0000259" key="2">
    <source>
        <dbReference type="SMART" id="SM00829"/>
    </source>
</evidence>
<dbReference type="InterPro" id="IPR011032">
    <property type="entry name" value="GroES-like_sf"/>
</dbReference>
<dbReference type="Pfam" id="PF00107">
    <property type="entry name" value="ADH_zinc_N"/>
    <property type="match status" value="1"/>
</dbReference>
<organism evidence="3 4">
    <name type="scientific">Cavenderia fasciculata</name>
    <name type="common">Slime mold</name>
    <name type="synonym">Dictyostelium fasciculatum</name>
    <dbReference type="NCBI Taxonomy" id="261658"/>
    <lineage>
        <taxon>Eukaryota</taxon>
        <taxon>Amoebozoa</taxon>
        <taxon>Evosea</taxon>
        <taxon>Eumycetozoa</taxon>
        <taxon>Dictyostelia</taxon>
        <taxon>Acytosteliales</taxon>
        <taxon>Cavenderiaceae</taxon>
        <taxon>Cavenderia</taxon>
    </lineage>
</organism>
<dbReference type="SMART" id="SM00829">
    <property type="entry name" value="PKS_ER"/>
    <property type="match status" value="1"/>
</dbReference>
<dbReference type="InterPro" id="IPR045010">
    <property type="entry name" value="MDR_fam"/>
</dbReference>
<gene>
    <name evidence="3" type="ORF">DFA_04091</name>
</gene>
<sequence>MVEGKRILLVSRPRGEPTPENFKLETHTYAKPGPDQMLLKVLYLSIEYLRGRMNESKESYVPRVEIGDVMGGGTVAKVLESNLPKFKVGDLVLSPSGWQEYEVSSGKDCIVIPAAAAENPSRALGILGMPSFTAWAGTLKIGAPKQGETLVVAAATGAVGSVVGQIAKLQGLRVVGIAGGAKKCEYAVKEFGFDVCLDHTKDDLAQKLKEACPKGIDIYFENVGGKVFQAVLPLLNIGARIPLCGIISGYSATELPAGPDRTPLVQGTFLTKSVTNFGHLYGEFIKEMSPWAKEGKVKMLEDVRTGIETAPAGLIGILKGDNFGKLIIKF</sequence>
<dbReference type="InterPro" id="IPR020843">
    <property type="entry name" value="ER"/>
</dbReference>